<feature type="region of interest" description="Disordered" evidence="2">
    <location>
        <begin position="640"/>
        <end position="679"/>
    </location>
</feature>
<name>E4X7P0_OIKDI</name>
<feature type="coiled-coil region" evidence="1">
    <location>
        <begin position="129"/>
        <end position="182"/>
    </location>
</feature>
<evidence type="ECO:0000313" key="6">
    <source>
        <dbReference type="Proteomes" id="UP000001307"/>
    </source>
</evidence>
<evidence type="ECO:0000313" key="5">
    <source>
        <dbReference type="EMBL" id="CBY34408.1"/>
    </source>
</evidence>
<feature type="compositionally biased region" description="Polar residues" evidence="2">
    <location>
        <begin position="553"/>
        <end position="563"/>
    </location>
</feature>
<dbReference type="AlphaFoldDB" id="E4X7P0"/>
<keyword evidence="6" id="KW-1185">Reference proteome</keyword>
<evidence type="ECO:0000256" key="1">
    <source>
        <dbReference type="SAM" id="Coils"/>
    </source>
</evidence>
<dbReference type="SUPFAM" id="SSF90257">
    <property type="entry name" value="Myosin rod fragments"/>
    <property type="match status" value="1"/>
</dbReference>
<reference evidence="4" key="1">
    <citation type="journal article" date="2010" name="Science">
        <title>Plasticity of animal genome architecture unmasked by rapid evolution of a pelagic tunicate.</title>
        <authorList>
            <person name="Denoeud F."/>
            <person name="Henriet S."/>
            <person name="Mungpakdee S."/>
            <person name="Aury J.M."/>
            <person name="Da Silva C."/>
            <person name="Brinkmann H."/>
            <person name="Mikhaleva J."/>
            <person name="Olsen L.C."/>
            <person name="Jubin C."/>
            <person name="Canestro C."/>
            <person name="Bouquet J.M."/>
            <person name="Danks G."/>
            <person name="Poulain J."/>
            <person name="Campsteijn C."/>
            <person name="Adamski M."/>
            <person name="Cross I."/>
            <person name="Yadetie F."/>
            <person name="Muffato M."/>
            <person name="Louis A."/>
            <person name="Butcher S."/>
            <person name="Tsagkogeorga G."/>
            <person name="Konrad A."/>
            <person name="Singh S."/>
            <person name="Jensen M.F."/>
            <person name="Cong E.H."/>
            <person name="Eikeseth-Otteraa H."/>
            <person name="Noel B."/>
            <person name="Anthouard V."/>
            <person name="Porcel B.M."/>
            <person name="Kachouri-Lafond R."/>
            <person name="Nishino A."/>
            <person name="Ugolini M."/>
            <person name="Chourrout P."/>
            <person name="Nishida H."/>
            <person name="Aasland R."/>
            <person name="Huzurbazar S."/>
            <person name="Westhof E."/>
            <person name="Delsuc F."/>
            <person name="Lehrach H."/>
            <person name="Reinhardt R."/>
            <person name="Weissenbach J."/>
            <person name="Roy S.W."/>
            <person name="Artiguenave F."/>
            <person name="Postlethwait J.H."/>
            <person name="Manak J.R."/>
            <person name="Thompson E.M."/>
            <person name="Jaillon O."/>
            <person name="Du Pasquier L."/>
            <person name="Boudinot P."/>
            <person name="Liberles D.A."/>
            <person name="Volff J.N."/>
            <person name="Philippe H."/>
            <person name="Lenhard B."/>
            <person name="Roest Crollius H."/>
            <person name="Wincker P."/>
            <person name="Chourrout D."/>
        </authorList>
    </citation>
    <scope>NUCLEOTIDE SEQUENCE [LARGE SCALE GENOMIC DNA]</scope>
</reference>
<dbReference type="PROSITE" id="PS50021">
    <property type="entry name" value="CH"/>
    <property type="match status" value="1"/>
</dbReference>
<feature type="compositionally biased region" description="Low complexity" evidence="2">
    <location>
        <begin position="200"/>
        <end position="210"/>
    </location>
</feature>
<dbReference type="Proteomes" id="UP000001307">
    <property type="component" value="Unassembled WGS sequence"/>
</dbReference>
<dbReference type="EMBL" id="FN653028">
    <property type="protein sequence ID" value="CBY18713.1"/>
    <property type="molecule type" value="Genomic_DNA"/>
</dbReference>
<feature type="compositionally biased region" description="Low complexity" evidence="2">
    <location>
        <begin position="668"/>
        <end position="679"/>
    </location>
</feature>
<feature type="domain" description="Calponin-homology (CH)" evidence="3">
    <location>
        <begin position="704"/>
        <end position="810"/>
    </location>
</feature>
<accession>E4X7P0</accession>
<dbReference type="EMBL" id="FN654505">
    <property type="protein sequence ID" value="CBY34408.1"/>
    <property type="molecule type" value="Genomic_DNA"/>
</dbReference>
<gene>
    <name evidence="4" type="ORF">GSOID_T00003579001</name>
    <name evidence="5" type="ORF">GSOID_T00024432001</name>
</gene>
<feature type="compositionally biased region" description="Low complexity" evidence="2">
    <location>
        <begin position="12"/>
        <end position="24"/>
    </location>
</feature>
<feature type="compositionally biased region" description="Polar residues" evidence="2">
    <location>
        <begin position="640"/>
        <end position="656"/>
    </location>
</feature>
<dbReference type="InterPro" id="IPR036872">
    <property type="entry name" value="CH_dom_sf"/>
</dbReference>
<dbReference type="InParanoid" id="E4X7P0"/>
<dbReference type="SUPFAM" id="SSF47576">
    <property type="entry name" value="Calponin-homology domain, CH-domain"/>
    <property type="match status" value="1"/>
</dbReference>
<feature type="compositionally biased region" description="Polar residues" evidence="2">
    <location>
        <begin position="25"/>
        <end position="34"/>
    </location>
</feature>
<evidence type="ECO:0000313" key="4">
    <source>
        <dbReference type="EMBL" id="CBY18713.1"/>
    </source>
</evidence>
<feature type="region of interest" description="Disordered" evidence="2">
    <location>
        <begin position="182"/>
        <end position="216"/>
    </location>
</feature>
<dbReference type="PANTHER" id="PTHR23167">
    <property type="entry name" value="CALPONIN HOMOLOGY DOMAIN-CONTAINING PROTEIN DDB_G0272472-RELATED"/>
    <property type="match status" value="1"/>
</dbReference>
<organism evidence="4">
    <name type="scientific">Oikopleura dioica</name>
    <name type="common">Tunicate</name>
    <dbReference type="NCBI Taxonomy" id="34765"/>
    <lineage>
        <taxon>Eukaryota</taxon>
        <taxon>Metazoa</taxon>
        <taxon>Chordata</taxon>
        <taxon>Tunicata</taxon>
        <taxon>Appendicularia</taxon>
        <taxon>Copelata</taxon>
        <taxon>Oikopleuridae</taxon>
        <taxon>Oikopleura</taxon>
    </lineage>
</organism>
<dbReference type="SMART" id="SM00033">
    <property type="entry name" value="CH"/>
    <property type="match status" value="1"/>
</dbReference>
<dbReference type="Pfam" id="PF00307">
    <property type="entry name" value="CH"/>
    <property type="match status" value="1"/>
</dbReference>
<feature type="compositionally biased region" description="Basic and acidic residues" evidence="2">
    <location>
        <begin position="114"/>
        <end position="128"/>
    </location>
</feature>
<evidence type="ECO:0000259" key="3">
    <source>
        <dbReference type="PROSITE" id="PS50021"/>
    </source>
</evidence>
<protein>
    <recommendedName>
        <fullName evidence="3">Calponin-homology (CH) domain-containing protein</fullName>
    </recommendedName>
</protein>
<dbReference type="InterPro" id="IPR050540">
    <property type="entry name" value="F-actin_Monoox_Mical"/>
</dbReference>
<dbReference type="OrthoDB" id="21607at2759"/>
<feature type="region of interest" description="Disordered" evidence="2">
    <location>
        <begin position="523"/>
        <end position="613"/>
    </location>
</feature>
<dbReference type="PANTHER" id="PTHR23167:SF46">
    <property type="entry name" value="EPS15 HOMOLOGY DOMAIN CONTAINING PROTEIN-BINDING PROTEIN 1, ISOFORM F"/>
    <property type="match status" value="1"/>
</dbReference>
<feature type="region of interest" description="Disordered" evidence="2">
    <location>
        <begin position="1"/>
        <end position="129"/>
    </location>
</feature>
<evidence type="ECO:0000256" key="2">
    <source>
        <dbReference type="SAM" id="MobiDB-lite"/>
    </source>
</evidence>
<feature type="compositionally biased region" description="Polar residues" evidence="2">
    <location>
        <begin position="577"/>
        <end position="587"/>
    </location>
</feature>
<feature type="compositionally biased region" description="Polar residues" evidence="2">
    <location>
        <begin position="91"/>
        <end position="105"/>
    </location>
</feature>
<keyword evidence="1" id="KW-0175">Coiled coil</keyword>
<sequence>MPTSSRGDNRASRPSSASRLSQARGTSNRNNNLGSTGGINSGSSENIKALYEASPSRGRTERPVSGQKTAKTAKPGAVKAPPSSHMRSAKVPSNMSKSSGATSKSVAPAGTQRPRRDNTEMARNEEYAYRSQQGAIEELKTQFAQLQAQFLSTQKEAITQENERLKDQLASMSKTMANINYKDSFKSPMDGMSTPDSLSDQESSRNTSSSSKDKRLSIAEELDATKDELQEAQDRVTQVVTQNAHLKRELQEFNDRVNDSLQHPPQDLSLAERLTIILEGGTKAVQGLQRQLHDQEEENEGIKREMSEIKSNEAPEAQELRNRIEELESQLKELQSDYADLMQMDQADREATLEAIKLKYLREKNILIDRDETIQALQEEMFAKDNDHRQDLEELSKFIDELRSERWKKDQEMDKLLNQLIDLEDAVEQQIAVKQFAEHERKLLQEEVNELQSQIVEQNKELIMLKRKAEKSEEDKHTLQQDMTSAITLAQDAKMAKENEIRDLQDKNRKLEEENARLNVEVSQLRRDRRGSPVLAEPVSPKPQVFEPDRRLSTSLMTSTEDSWSTRRNRFVKNDPPSVQNLIQNFNKDPEPSSVIESTVPVPSSPGSGGDRLAKFRLSFERRESARDVYLSERVSQLRTKANRTSTVSSRLGSDSSTRRPYARSEDSTTSSSSVPSIQSYSSINYPSISTSDPLQDLSRKYGCSKRNALLKWCQDELANYNEIEVTNFSSSWGDGLALCALLHTRMPHNVPFRELVLDKNSRKNVETALKACSVLGIGGLPSVDEFLLTERPDWQRIMKLISQIFKNYTSDQASTA</sequence>
<dbReference type="Proteomes" id="UP000011014">
    <property type="component" value="Unassembled WGS sequence"/>
</dbReference>
<dbReference type="InterPro" id="IPR001715">
    <property type="entry name" value="CH_dom"/>
</dbReference>
<dbReference type="Gene3D" id="1.10.418.10">
    <property type="entry name" value="Calponin-like domain"/>
    <property type="match status" value="1"/>
</dbReference>
<proteinExistence type="predicted"/>